<feature type="transmembrane region" description="Helical" evidence="2">
    <location>
        <begin position="147"/>
        <end position="166"/>
    </location>
</feature>
<feature type="transmembrane region" description="Helical" evidence="2">
    <location>
        <begin position="32"/>
        <end position="53"/>
    </location>
</feature>
<dbReference type="EMBL" id="JANTHX010000008">
    <property type="protein sequence ID" value="MCS0500256.1"/>
    <property type="molecule type" value="Genomic_DNA"/>
</dbReference>
<keyword evidence="5" id="KW-1185">Reference proteome</keyword>
<dbReference type="PANTHER" id="PTHR12715">
    <property type="entry name" value="TRANSPORTER, DRUG/METABOLITE EXPORTER FAMILY"/>
    <property type="match status" value="1"/>
</dbReference>
<feature type="transmembrane region" description="Helical" evidence="2">
    <location>
        <begin position="95"/>
        <end position="114"/>
    </location>
</feature>
<evidence type="ECO:0000256" key="1">
    <source>
        <dbReference type="ARBA" id="ARBA00007362"/>
    </source>
</evidence>
<feature type="transmembrane region" description="Helical" evidence="2">
    <location>
        <begin position="65"/>
        <end position="83"/>
    </location>
</feature>
<sequence>MKLDRALLAGLVVVMLWASAFPAIQVAAPELGVVGLSFVRLAIAAIALLVIGAFARIRVPRARDLGWVAAAGFFGMAAYQLLLNESELHVPAGTASIIVAAAPLVSIVVARILFAEPISPVTIVGSVIALGGVVVVCLARAGVSLSAAVWIAVAAMVVQGIYHPLQRPLLRRYSGLEVASYTMIAGTLMTLPLVPLEADQLASASASGWIAAAYLALLPSALGFVLWGYAVGRMPVAISTSLLYLVPPVAVLIAWAWLGELPVPAELLGGAIVIIGVVVISQGRRILSLRRDRLGSLPR</sequence>
<feature type="transmembrane region" description="Helical" evidence="2">
    <location>
        <begin position="178"/>
        <end position="196"/>
    </location>
</feature>
<dbReference type="InterPro" id="IPR037185">
    <property type="entry name" value="EmrE-like"/>
</dbReference>
<feature type="transmembrane region" description="Helical" evidence="2">
    <location>
        <begin position="121"/>
        <end position="141"/>
    </location>
</feature>
<evidence type="ECO:0000313" key="4">
    <source>
        <dbReference type="EMBL" id="MCS0500256.1"/>
    </source>
</evidence>
<accession>A0ABT1ZHS8</accession>
<dbReference type="Pfam" id="PF00892">
    <property type="entry name" value="EamA"/>
    <property type="match status" value="2"/>
</dbReference>
<dbReference type="Proteomes" id="UP001205337">
    <property type="component" value="Unassembled WGS sequence"/>
</dbReference>
<evidence type="ECO:0000313" key="5">
    <source>
        <dbReference type="Proteomes" id="UP001205337"/>
    </source>
</evidence>
<dbReference type="RefSeq" id="WP_258799398.1">
    <property type="nucleotide sequence ID" value="NZ_JANTHX010000008.1"/>
</dbReference>
<dbReference type="InterPro" id="IPR052756">
    <property type="entry name" value="Alkyne_AA_exporter"/>
</dbReference>
<feature type="transmembrane region" description="Helical" evidence="2">
    <location>
        <begin position="263"/>
        <end position="281"/>
    </location>
</feature>
<proteinExistence type="inferred from homology"/>
<feature type="transmembrane region" description="Helical" evidence="2">
    <location>
        <begin position="236"/>
        <end position="257"/>
    </location>
</feature>
<protein>
    <submittedName>
        <fullName evidence="4">DMT family transporter</fullName>
    </submittedName>
</protein>
<organism evidence="4 5">
    <name type="scientific">Protaetiibacter mangrovi</name>
    <dbReference type="NCBI Taxonomy" id="2970926"/>
    <lineage>
        <taxon>Bacteria</taxon>
        <taxon>Bacillati</taxon>
        <taxon>Actinomycetota</taxon>
        <taxon>Actinomycetes</taxon>
        <taxon>Micrococcales</taxon>
        <taxon>Microbacteriaceae</taxon>
        <taxon>Protaetiibacter</taxon>
    </lineage>
</organism>
<dbReference type="SUPFAM" id="SSF103481">
    <property type="entry name" value="Multidrug resistance efflux transporter EmrE"/>
    <property type="match status" value="2"/>
</dbReference>
<comment type="similarity">
    <text evidence="1">Belongs to the EamA transporter family.</text>
</comment>
<name>A0ABT1ZHS8_9MICO</name>
<feature type="domain" description="EamA" evidence="3">
    <location>
        <begin position="6"/>
        <end position="136"/>
    </location>
</feature>
<feature type="transmembrane region" description="Helical" evidence="2">
    <location>
        <begin position="208"/>
        <end position="229"/>
    </location>
</feature>
<feature type="domain" description="EamA" evidence="3">
    <location>
        <begin position="148"/>
        <end position="281"/>
    </location>
</feature>
<keyword evidence="2" id="KW-1133">Transmembrane helix</keyword>
<comment type="caution">
    <text evidence="4">The sequence shown here is derived from an EMBL/GenBank/DDBJ whole genome shotgun (WGS) entry which is preliminary data.</text>
</comment>
<keyword evidence="2" id="KW-0812">Transmembrane</keyword>
<dbReference type="InterPro" id="IPR000620">
    <property type="entry name" value="EamA_dom"/>
</dbReference>
<evidence type="ECO:0000256" key="2">
    <source>
        <dbReference type="SAM" id="Phobius"/>
    </source>
</evidence>
<evidence type="ECO:0000259" key="3">
    <source>
        <dbReference type="Pfam" id="PF00892"/>
    </source>
</evidence>
<keyword evidence="2" id="KW-0472">Membrane</keyword>
<dbReference type="PANTHER" id="PTHR12715:SF4">
    <property type="entry name" value="EAMA DOMAIN-CONTAINING PROTEIN"/>
    <property type="match status" value="1"/>
</dbReference>
<reference evidence="4 5" key="1">
    <citation type="submission" date="2022-08" db="EMBL/GenBank/DDBJ databases">
        <authorList>
            <person name="Li F."/>
        </authorList>
    </citation>
    <scope>NUCLEOTIDE SEQUENCE [LARGE SCALE GENOMIC DNA]</scope>
    <source>
        <strain evidence="4 5">10F1B-8-1</strain>
    </source>
</reference>
<gene>
    <name evidence="4" type="ORF">NUH29_11935</name>
</gene>
<dbReference type="Gene3D" id="1.10.3730.20">
    <property type="match status" value="1"/>
</dbReference>